<feature type="binding site" evidence="1">
    <location>
        <position position="847"/>
    </location>
    <ligand>
        <name>2-oxoglutarate</name>
        <dbReference type="ChEBI" id="CHEBI:16810"/>
    </ligand>
</feature>
<evidence type="ECO:0000256" key="1">
    <source>
        <dbReference type="PIRSR" id="PIRSR632852-1"/>
    </source>
</evidence>
<evidence type="ECO:0000256" key="2">
    <source>
        <dbReference type="SAM" id="MobiDB-lite"/>
    </source>
</evidence>
<dbReference type="Gene3D" id="2.60.120.590">
    <property type="entry name" value="Alpha-ketoglutarate-dependent dioxygenase AlkB-like"/>
    <property type="match status" value="1"/>
</dbReference>
<feature type="binding site" evidence="1">
    <location>
        <position position="784"/>
    </location>
    <ligand>
        <name>2-oxoglutarate</name>
        <dbReference type="ChEBI" id="CHEBI:16810"/>
    </ligand>
</feature>
<dbReference type="Pfam" id="PF13532">
    <property type="entry name" value="2OG-FeII_Oxy_2"/>
    <property type="match status" value="1"/>
</dbReference>
<dbReference type="EMBL" id="JARJLG010000012">
    <property type="protein sequence ID" value="KAJ7776586.1"/>
    <property type="molecule type" value="Genomic_DNA"/>
</dbReference>
<evidence type="ECO:0000313" key="4">
    <source>
        <dbReference type="EMBL" id="KAJ7776586.1"/>
    </source>
</evidence>
<feature type="region of interest" description="Disordered" evidence="2">
    <location>
        <begin position="375"/>
        <end position="396"/>
    </location>
</feature>
<dbReference type="SUPFAM" id="SSF51197">
    <property type="entry name" value="Clavaminate synthase-like"/>
    <property type="match status" value="1"/>
</dbReference>
<keyword evidence="5" id="KW-1185">Reference proteome</keyword>
<dbReference type="GO" id="GO:0008198">
    <property type="term" value="F:ferrous iron binding"/>
    <property type="evidence" value="ECO:0007669"/>
    <property type="project" value="TreeGrafter"/>
</dbReference>
<dbReference type="AlphaFoldDB" id="A0AAD7K3W9"/>
<feature type="compositionally biased region" description="Basic residues" evidence="2">
    <location>
        <begin position="195"/>
        <end position="205"/>
    </location>
</feature>
<name>A0AAD7K3W9_9AGAR</name>
<evidence type="ECO:0000259" key="3">
    <source>
        <dbReference type="Pfam" id="PF13532"/>
    </source>
</evidence>
<organism evidence="4 5">
    <name type="scientific">Mycena maculata</name>
    <dbReference type="NCBI Taxonomy" id="230809"/>
    <lineage>
        <taxon>Eukaryota</taxon>
        <taxon>Fungi</taxon>
        <taxon>Dikarya</taxon>
        <taxon>Basidiomycota</taxon>
        <taxon>Agaricomycotina</taxon>
        <taxon>Agaricomycetes</taxon>
        <taxon>Agaricomycetidae</taxon>
        <taxon>Agaricales</taxon>
        <taxon>Marasmiineae</taxon>
        <taxon>Mycenaceae</taxon>
        <taxon>Mycena</taxon>
    </lineage>
</organism>
<dbReference type="GO" id="GO:0051747">
    <property type="term" value="F:cytosine C-5 DNA demethylase activity"/>
    <property type="evidence" value="ECO:0007669"/>
    <property type="project" value="TreeGrafter"/>
</dbReference>
<protein>
    <recommendedName>
        <fullName evidence="3">Alpha-ketoglutarate-dependent dioxygenase AlkB-like domain-containing protein</fullName>
    </recommendedName>
</protein>
<gene>
    <name evidence="4" type="ORF">DFH07DRAFT_1056657</name>
</gene>
<reference evidence="4" key="1">
    <citation type="submission" date="2023-03" db="EMBL/GenBank/DDBJ databases">
        <title>Massive genome expansion in bonnet fungi (Mycena s.s.) driven by repeated elements and novel gene families across ecological guilds.</title>
        <authorList>
            <consortium name="Lawrence Berkeley National Laboratory"/>
            <person name="Harder C.B."/>
            <person name="Miyauchi S."/>
            <person name="Viragh M."/>
            <person name="Kuo A."/>
            <person name="Thoen E."/>
            <person name="Andreopoulos B."/>
            <person name="Lu D."/>
            <person name="Skrede I."/>
            <person name="Drula E."/>
            <person name="Henrissat B."/>
            <person name="Morin E."/>
            <person name="Kohler A."/>
            <person name="Barry K."/>
            <person name="LaButti K."/>
            <person name="Morin E."/>
            <person name="Salamov A."/>
            <person name="Lipzen A."/>
            <person name="Mereny Z."/>
            <person name="Hegedus B."/>
            <person name="Baldrian P."/>
            <person name="Stursova M."/>
            <person name="Weitz H."/>
            <person name="Taylor A."/>
            <person name="Grigoriev I.V."/>
            <person name="Nagy L.G."/>
            <person name="Martin F."/>
            <person name="Kauserud H."/>
        </authorList>
    </citation>
    <scope>NUCLEOTIDE SEQUENCE</scope>
    <source>
        <strain evidence="4">CBHHK188m</strain>
    </source>
</reference>
<feature type="region of interest" description="Disordered" evidence="2">
    <location>
        <begin position="120"/>
        <end position="146"/>
    </location>
</feature>
<dbReference type="PANTHER" id="PTHR31573">
    <property type="entry name" value="ALPHA-KETOGLUTARATE-DEPENDENT DIOXYGENASE ALKB HOMOLOG 2"/>
    <property type="match status" value="1"/>
</dbReference>
<dbReference type="InterPro" id="IPR037151">
    <property type="entry name" value="AlkB-like_sf"/>
</dbReference>
<dbReference type="GO" id="GO:0006307">
    <property type="term" value="P:DNA alkylation repair"/>
    <property type="evidence" value="ECO:0007669"/>
    <property type="project" value="TreeGrafter"/>
</dbReference>
<dbReference type="InterPro" id="IPR027450">
    <property type="entry name" value="AlkB-like"/>
</dbReference>
<feature type="domain" description="Alpha-ketoglutarate-dependent dioxygenase AlkB-like" evidence="3">
    <location>
        <begin position="715"/>
        <end position="853"/>
    </location>
</feature>
<feature type="region of interest" description="Disordered" evidence="2">
    <location>
        <begin position="191"/>
        <end position="221"/>
    </location>
</feature>
<sequence length="890" mass="99252">MRTPTNLYDRALLEDEPFASMFLGRVLGGYTRREDTLVEKNVVADVRKAEGGISPVETWLSMAFLANEKELLSVKNRTYPVDIKNTTVFVKFFWLLYQHKDGDATLLLHSERSKRGFGFDLDAMPQRRNPRPRNGLVTPARTSTPSVWDARTVQDMSEPPNKVPRLEDRSRQALRKLPCIKPALGIPAQTDVPVKRGRGRPRKIPRTQDLPTSSTARDAHAEEFVKTRARKISEASTYASTLAVRCDYPMASSSRTYFIRSYPLDISQPQPRTVPSNPHVGYPGPASGSNLKLEDQPMILDELGSTSIAPVYAWPELRGGLPRVWSKSRQEICENLDYFRSYQGGVYQHDGVVKGYLLSGFGTLRDRFEHGGKLIISHGGGGQPQDPKRKNRPNAVDQAECKASVRALLAAYGNGLPIVLLADDKYHHFPLRLAERGIYIAVLGFYTIVAAWGERHEVDGVQVTRYKFAFQWCSGQGEPWWHAPQSELALGGEFGHPLPQYTCGICQNPSPRIYVQAWACANPSCSLFWTTAQGHFPYELNYLPSFLGLREPPRFPASFDTRLVRDHDASVGGEYLGGWYCQDCGRVSSRSAWEKYECPNCHATQTITPEVRTAASILESMAFPSKFAFTDFVISSRSTLTALPPRTYDTATGTGLCQSFRLPENRGYIHHLRGSAVLNGEADRIFEAYQAQASAGTLSFRRCPLKRHQTRGELLSNYFSQNTGERYQYVAGSAETVPFSTAPSAILDAHRLIQDHVAAALGRPVEFNEILSVLYLREQRMAYHSDNEKGLGPIVAGLSLGAPAQMHFRFAGKPPIGQQRRRELSLYLQHGSIVVMEGECVQTEYQHTVAPMAFRIAATARFIAAEHSTSAKRVKGKEKAALDIIDVEGS</sequence>
<proteinExistence type="predicted"/>
<dbReference type="Proteomes" id="UP001215280">
    <property type="component" value="Unassembled WGS sequence"/>
</dbReference>
<dbReference type="GO" id="GO:0035516">
    <property type="term" value="F:broad specificity oxidative DNA demethylase activity"/>
    <property type="evidence" value="ECO:0007669"/>
    <property type="project" value="TreeGrafter"/>
</dbReference>
<comment type="caution">
    <text evidence="4">The sequence shown here is derived from an EMBL/GenBank/DDBJ whole genome shotgun (WGS) entry which is preliminary data.</text>
</comment>
<dbReference type="InterPro" id="IPR032852">
    <property type="entry name" value="ALKBH2"/>
</dbReference>
<dbReference type="PANTHER" id="PTHR31573:SF4">
    <property type="entry name" value="FE2OG DIOXYGENASE DOMAIN-CONTAINING PROTEIN"/>
    <property type="match status" value="1"/>
</dbReference>
<feature type="binding site" evidence="1">
    <location>
        <position position="775"/>
    </location>
    <ligand>
        <name>2-oxoglutarate</name>
        <dbReference type="ChEBI" id="CHEBI:16810"/>
    </ligand>
</feature>
<evidence type="ECO:0000313" key="5">
    <source>
        <dbReference type="Proteomes" id="UP001215280"/>
    </source>
</evidence>
<accession>A0AAD7K3W9</accession>